<evidence type="ECO:0000259" key="4">
    <source>
        <dbReference type="Pfam" id="PF24981"/>
    </source>
</evidence>
<keyword evidence="1" id="KW-0880">Kelch repeat</keyword>
<evidence type="ECO:0000256" key="1">
    <source>
        <dbReference type="ARBA" id="ARBA00022441"/>
    </source>
</evidence>
<keyword evidence="2" id="KW-0677">Repeat</keyword>
<feature type="domain" description="Attractin/MKLN-like beta-propeller" evidence="4">
    <location>
        <begin position="74"/>
        <end position="291"/>
    </location>
</feature>
<sequence>MKSNIFMIGGQCSLDKSNTSLAKSLLKMDFSTLVVNENNSTIVPVTGHGAVPINDSKILILFGKESIAPPKLTNIVQQMDVQTGVVNTLDIKGTAPSARYAHTVTLIDDKVYIIGGINKDNDVLGEINFIDLISKNWNILTLKNSLIPIAGHSTVVVDKKYLISCFGFNNKHELRNDCNVFDTINKVYIQPNISGIPPSPRSYSSMITKEDDDKIIYIFGGFDKDYKGNNELYILNVTNIRKFTWSNILFTEEHSNLIPSPRGAHTAIINSEMMYIWGGYSDTDLSDNDKEIQSDPYNHSGSKFNGNLEITSNDESKVMKSIDLSILEQITVESISPSQLPLDEKVNYNEKESPKSSEVHPNYPKDLNSFRFSSDKNKLNNNSSKRTSTDSQRIKRSHRRTSSVSLTPADVVDLTRPRSFVHHKSSLSTSVINNSTFNHSKPLDTLSALRFEKNNLRDSKATSRSARSVNSLQWVGFNTTMMAEQEEKRLSLHVRNAFSTIHSSSVSSVSEDSRTSSESEGDEFVICGDYINTTPKFQNNNNIGQGNSIDNGLQKRSISQNQSKIKNNRNIISNIVEEENNSEECNTREISFALTDEKIEYYETESSESVSLARISGRTSSSSTNGNEEVLKIDIPETVSPNKNSPIRNSIKDFMMEQGIHEFYNI</sequence>
<accession>A0A9N9ANN3</accession>
<dbReference type="OrthoDB" id="199599at2759"/>
<feature type="compositionally biased region" description="Polar residues" evidence="3">
    <location>
        <begin position="295"/>
        <end position="309"/>
    </location>
</feature>
<dbReference type="EMBL" id="CAJVPK010000649">
    <property type="protein sequence ID" value="CAG8536102.1"/>
    <property type="molecule type" value="Genomic_DNA"/>
</dbReference>
<proteinExistence type="predicted"/>
<dbReference type="PANTHER" id="PTHR46093">
    <property type="entry name" value="ACYL-COA-BINDING DOMAIN-CONTAINING PROTEIN 5"/>
    <property type="match status" value="1"/>
</dbReference>
<evidence type="ECO:0000313" key="6">
    <source>
        <dbReference type="Proteomes" id="UP000789706"/>
    </source>
</evidence>
<feature type="compositionally biased region" description="Low complexity" evidence="3">
    <location>
        <begin position="610"/>
        <end position="628"/>
    </location>
</feature>
<name>A0A9N9ANN3_9GLOM</name>
<dbReference type="Pfam" id="PF24981">
    <property type="entry name" value="Beta-prop_ATRN-LZTR1"/>
    <property type="match status" value="1"/>
</dbReference>
<dbReference type="PANTHER" id="PTHR46093:SF18">
    <property type="entry name" value="FIBRONECTIN TYPE-III DOMAIN-CONTAINING PROTEIN"/>
    <property type="match status" value="1"/>
</dbReference>
<feature type="region of interest" description="Disordered" evidence="3">
    <location>
        <begin position="349"/>
        <end position="409"/>
    </location>
</feature>
<gene>
    <name evidence="5" type="ORF">DEBURN_LOCUS6380</name>
</gene>
<dbReference type="Gene3D" id="2.120.10.80">
    <property type="entry name" value="Kelch-type beta propeller"/>
    <property type="match status" value="2"/>
</dbReference>
<feature type="region of interest" description="Disordered" evidence="3">
    <location>
        <begin position="287"/>
        <end position="309"/>
    </location>
</feature>
<evidence type="ECO:0000256" key="3">
    <source>
        <dbReference type="SAM" id="MobiDB-lite"/>
    </source>
</evidence>
<dbReference type="SUPFAM" id="SSF117281">
    <property type="entry name" value="Kelch motif"/>
    <property type="match status" value="1"/>
</dbReference>
<dbReference type="AlphaFoldDB" id="A0A9N9ANN3"/>
<evidence type="ECO:0000313" key="5">
    <source>
        <dbReference type="EMBL" id="CAG8536102.1"/>
    </source>
</evidence>
<feature type="region of interest" description="Disordered" evidence="3">
    <location>
        <begin position="610"/>
        <end position="629"/>
    </location>
</feature>
<evidence type="ECO:0000256" key="2">
    <source>
        <dbReference type="ARBA" id="ARBA00022737"/>
    </source>
</evidence>
<protein>
    <submittedName>
        <fullName evidence="5">4998_t:CDS:1</fullName>
    </submittedName>
</protein>
<dbReference type="Proteomes" id="UP000789706">
    <property type="component" value="Unassembled WGS sequence"/>
</dbReference>
<reference evidence="5" key="1">
    <citation type="submission" date="2021-06" db="EMBL/GenBank/DDBJ databases">
        <authorList>
            <person name="Kallberg Y."/>
            <person name="Tangrot J."/>
            <person name="Rosling A."/>
        </authorList>
    </citation>
    <scope>NUCLEOTIDE SEQUENCE</scope>
    <source>
        <strain evidence="5">AZ414A</strain>
    </source>
</reference>
<dbReference type="InterPro" id="IPR015915">
    <property type="entry name" value="Kelch-typ_b-propeller"/>
</dbReference>
<keyword evidence="6" id="KW-1185">Reference proteome</keyword>
<dbReference type="InterPro" id="IPR056737">
    <property type="entry name" value="Beta-prop_ATRN-MKLN-like"/>
</dbReference>
<organism evidence="5 6">
    <name type="scientific">Diversispora eburnea</name>
    <dbReference type="NCBI Taxonomy" id="1213867"/>
    <lineage>
        <taxon>Eukaryota</taxon>
        <taxon>Fungi</taxon>
        <taxon>Fungi incertae sedis</taxon>
        <taxon>Mucoromycota</taxon>
        <taxon>Glomeromycotina</taxon>
        <taxon>Glomeromycetes</taxon>
        <taxon>Diversisporales</taxon>
        <taxon>Diversisporaceae</taxon>
        <taxon>Diversispora</taxon>
    </lineage>
</organism>
<comment type="caution">
    <text evidence="5">The sequence shown here is derived from an EMBL/GenBank/DDBJ whole genome shotgun (WGS) entry which is preliminary data.</text>
</comment>
<feature type="compositionally biased region" description="Basic and acidic residues" evidence="3">
    <location>
        <begin position="349"/>
        <end position="358"/>
    </location>
</feature>